<evidence type="ECO:0000256" key="3">
    <source>
        <dbReference type="ARBA" id="ARBA00022827"/>
    </source>
</evidence>
<dbReference type="SUPFAM" id="SSF51905">
    <property type="entry name" value="FAD/NAD(P)-binding domain"/>
    <property type="match status" value="1"/>
</dbReference>
<reference evidence="7" key="1">
    <citation type="submission" date="2016-03" db="EMBL/GenBank/DDBJ databases">
        <title>Updated assembly of Pseudogymnoascus destructans, the fungus causing white-nose syndrome of bats.</title>
        <authorList>
            <person name="Palmer J.M."/>
            <person name="Drees K.P."/>
            <person name="Foster J.T."/>
            <person name="Lindner D.L."/>
        </authorList>
    </citation>
    <scope>NUCLEOTIDE SEQUENCE [LARGE SCALE GENOMIC DNA]</scope>
    <source>
        <strain evidence="7">20631-21</strain>
    </source>
</reference>
<name>A0A177A674_9PEZI</name>
<sequence length="737" mass="80140">MAPARSSTEGKKDRLRVIIAGGSISGLVLAHSLYCSDIDYVVLESRDEIAPQVGASIAVLPNGSRILDQLGIFDDMFGLRRDLLKVLYTHTPDKSKIHTSKRVCKVDHQDSGVIVHCQDGSKYSGDIVVGADGIHSTVRTLMMQHIELSSPGATKKDSNSISAEYSCIFGLGSSVKGVLHPGDSHRTYTKGYSTLSFVGRGGSMYFFFFSKLDKRYHGKDIPKYSKADMDEAVKPFLDICMTDSVKFRQVWEKRTFANMSPLEESENQHWISDRFVCLGDSIHKMTPNLGAGGNAAIESAAALANSISKLKSTSPSMDEVRTVLKEFYVKRHERANATIKSANYLTRIEALATLADKIMAIHNIPALGDFLANVACDSMVGAEILDSLPPPARSLEATMPWDPESGIGKHESKLLRALYALPLLAILYGCANTMGPALGPALPLLKNAARAGEVALGDGQVVPLVTRYFGLKGFDDFIAISVAAFTPSIGGQDPASRMQMISLLGDLIPIQAIWMIEGVRRGNLLTASHLLPTIFGIFFQLHGIGHIAPVYFFLHYVQSPLENYHASDNRLTQIGAVKTIIPTILLSYVAPTVAIDRIDSPEADMPYLRQVYGFAGVAAACAFLYVRFKSPVSATEVFLEGIRNPGAAVPLFQRLSKTFRYDQIHAFSAGAVWTLLSFRDLKKSKKVEAGWAKIIGTMAGLSLLVGPGAAMTAMWAWREEALAKKKVPVVKGTACVF</sequence>
<gene>
    <name evidence="7" type="ORF">VC83_07087</name>
</gene>
<dbReference type="VEuPathDB" id="FungiDB:GMDG_01521"/>
<dbReference type="PANTHER" id="PTHR47356:SF2">
    <property type="entry name" value="FAD-BINDING DOMAIN-CONTAINING PROTEIN-RELATED"/>
    <property type="match status" value="1"/>
</dbReference>
<dbReference type="InterPro" id="IPR050562">
    <property type="entry name" value="FAD_mOase_fung"/>
</dbReference>
<dbReference type="eggNOG" id="KOG2614">
    <property type="taxonomic scope" value="Eukaryota"/>
</dbReference>
<accession>A0A177A674</accession>
<feature type="transmembrane region" description="Helical" evidence="5">
    <location>
        <begin position="691"/>
        <end position="717"/>
    </location>
</feature>
<dbReference type="RefSeq" id="XP_024322073.1">
    <property type="nucleotide sequence ID" value="XM_024470666.1"/>
</dbReference>
<keyword evidence="5" id="KW-0472">Membrane</keyword>
<evidence type="ECO:0000256" key="4">
    <source>
        <dbReference type="ARBA" id="ARBA00023002"/>
    </source>
</evidence>
<dbReference type="OrthoDB" id="10029326at2759"/>
<dbReference type="PRINTS" id="PR00420">
    <property type="entry name" value="RNGMNOXGNASE"/>
</dbReference>
<dbReference type="Proteomes" id="UP000077154">
    <property type="component" value="Unassembled WGS sequence"/>
</dbReference>
<keyword evidence="5" id="KW-1133">Transmembrane helix</keyword>
<proteinExistence type="inferred from homology"/>
<evidence type="ECO:0000256" key="5">
    <source>
        <dbReference type="SAM" id="Phobius"/>
    </source>
</evidence>
<keyword evidence="2" id="KW-0285">Flavoprotein</keyword>
<comment type="similarity">
    <text evidence="1">Belongs to the paxM FAD-dependent monooxygenase family.</text>
</comment>
<feature type="transmembrane region" description="Helical" evidence="5">
    <location>
        <begin position="607"/>
        <end position="626"/>
    </location>
</feature>
<evidence type="ECO:0000313" key="7">
    <source>
        <dbReference type="EMBL" id="OAF56781.1"/>
    </source>
</evidence>
<keyword evidence="4" id="KW-0560">Oxidoreductase</keyword>
<organism evidence="7">
    <name type="scientific">Pseudogymnoascus destructans</name>
    <dbReference type="NCBI Taxonomy" id="655981"/>
    <lineage>
        <taxon>Eukaryota</taxon>
        <taxon>Fungi</taxon>
        <taxon>Dikarya</taxon>
        <taxon>Ascomycota</taxon>
        <taxon>Pezizomycotina</taxon>
        <taxon>Leotiomycetes</taxon>
        <taxon>Thelebolales</taxon>
        <taxon>Thelebolaceae</taxon>
        <taxon>Pseudogymnoascus</taxon>
    </lineage>
</organism>
<feature type="domain" description="FAD-binding" evidence="6">
    <location>
        <begin position="83"/>
        <end position="310"/>
    </location>
</feature>
<dbReference type="GO" id="GO:0004497">
    <property type="term" value="F:monooxygenase activity"/>
    <property type="evidence" value="ECO:0007669"/>
    <property type="project" value="InterPro"/>
</dbReference>
<dbReference type="GO" id="GO:0071949">
    <property type="term" value="F:FAD binding"/>
    <property type="evidence" value="ECO:0007669"/>
    <property type="project" value="InterPro"/>
</dbReference>
<dbReference type="InterPro" id="IPR036188">
    <property type="entry name" value="FAD/NAD-bd_sf"/>
</dbReference>
<dbReference type="EMBL" id="KV441402">
    <property type="protein sequence ID" value="OAF56781.1"/>
    <property type="molecule type" value="Genomic_DNA"/>
</dbReference>
<dbReference type="VEuPathDB" id="FungiDB:GMDG_01520"/>
<evidence type="ECO:0000259" key="6">
    <source>
        <dbReference type="Pfam" id="PF01494"/>
    </source>
</evidence>
<evidence type="ECO:0000256" key="2">
    <source>
        <dbReference type="ARBA" id="ARBA00022630"/>
    </source>
</evidence>
<dbReference type="Gene3D" id="3.50.50.60">
    <property type="entry name" value="FAD/NAD(P)-binding domain"/>
    <property type="match status" value="1"/>
</dbReference>
<feature type="transmembrane region" description="Helical" evidence="5">
    <location>
        <begin position="530"/>
        <end position="554"/>
    </location>
</feature>
<evidence type="ECO:0000256" key="1">
    <source>
        <dbReference type="ARBA" id="ARBA00007992"/>
    </source>
</evidence>
<dbReference type="AlphaFoldDB" id="A0A177A674"/>
<dbReference type="PANTHER" id="PTHR47356">
    <property type="entry name" value="FAD-DEPENDENT MONOOXYGENASE ASQG-RELATED"/>
    <property type="match status" value="1"/>
</dbReference>
<dbReference type="GeneID" id="36290137"/>
<protein>
    <recommendedName>
        <fullName evidence="6">FAD-binding domain-containing protein</fullName>
    </recommendedName>
</protein>
<keyword evidence="5" id="KW-0812">Transmembrane</keyword>
<feature type="transmembrane region" description="Helical" evidence="5">
    <location>
        <begin position="575"/>
        <end position="595"/>
    </location>
</feature>
<keyword evidence="3" id="KW-0274">FAD</keyword>
<dbReference type="InterPro" id="IPR002938">
    <property type="entry name" value="FAD-bd"/>
</dbReference>
<dbReference type="Pfam" id="PF01494">
    <property type="entry name" value="FAD_binding_3"/>
    <property type="match status" value="1"/>
</dbReference>